<evidence type="ECO:0000313" key="2">
    <source>
        <dbReference type="EMBL" id="EST55701.1"/>
    </source>
</evidence>
<dbReference type="STRING" id="1408254.T458_07180"/>
<feature type="region of interest" description="Disordered" evidence="1">
    <location>
        <begin position="66"/>
        <end position="94"/>
    </location>
</feature>
<dbReference type="AlphaFoldDB" id="V6MAW4"/>
<reference evidence="2 3" key="1">
    <citation type="journal article" date="2014" name="Genome Announc.">
        <title>Draft Genome Sequence of Brevibacillus panacihumi Strain W25, a Halotolerant Hydrocarbon-Degrading Bacterium.</title>
        <authorList>
            <person name="Wang X."/>
            <person name="Jin D."/>
            <person name="Zhou L."/>
            <person name="Wu L."/>
            <person name="An W."/>
            <person name="Chen Y."/>
            <person name="Zhao L."/>
        </authorList>
    </citation>
    <scope>NUCLEOTIDE SEQUENCE [LARGE SCALE GENOMIC DNA]</scope>
    <source>
        <strain evidence="2 3">W25</strain>
    </source>
</reference>
<accession>V6MAW4</accession>
<dbReference type="OrthoDB" id="2476434at2"/>
<protein>
    <submittedName>
        <fullName evidence="2">Uncharacterized protein</fullName>
    </submittedName>
</protein>
<dbReference type="EMBL" id="AYJU01000003">
    <property type="protein sequence ID" value="EST55701.1"/>
    <property type="molecule type" value="Genomic_DNA"/>
</dbReference>
<comment type="caution">
    <text evidence="2">The sequence shown here is derived from an EMBL/GenBank/DDBJ whole genome shotgun (WGS) entry which is preliminary data.</text>
</comment>
<dbReference type="RefSeq" id="WP_023555457.1">
    <property type="nucleotide sequence ID" value="NZ_KI629787.1"/>
</dbReference>
<sequence>MRDLLKKLELKHADFLIRERMLRNSDTCHPLIARNLEQIRSQIKSLQIQIDMIDVLRSIETEFYRERNDSSATKQTEAVGRQSSGLVEPFGSQR</sequence>
<feature type="compositionally biased region" description="Polar residues" evidence="1">
    <location>
        <begin position="70"/>
        <end position="85"/>
    </location>
</feature>
<dbReference type="HOGENOM" id="CLU_2380571_0_0_9"/>
<evidence type="ECO:0000313" key="3">
    <source>
        <dbReference type="Proteomes" id="UP000017973"/>
    </source>
</evidence>
<dbReference type="Proteomes" id="UP000017973">
    <property type="component" value="Unassembled WGS sequence"/>
</dbReference>
<organism evidence="2 3">
    <name type="scientific">Brevibacillus panacihumi W25</name>
    <dbReference type="NCBI Taxonomy" id="1408254"/>
    <lineage>
        <taxon>Bacteria</taxon>
        <taxon>Bacillati</taxon>
        <taxon>Bacillota</taxon>
        <taxon>Bacilli</taxon>
        <taxon>Bacillales</taxon>
        <taxon>Paenibacillaceae</taxon>
        <taxon>Brevibacillus</taxon>
    </lineage>
</organism>
<proteinExistence type="predicted"/>
<name>V6MAW4_9BACL</name>
<keyword evidence="3" id="KW-1185">Reference proteome</keyword>
<gene>
    <name evidence="2" type="ORF">T458_07180</name>
</gene>
<evidence type="ECO:0000256" key="1">
    <source>
        <dbReference type="SAM" id="MobiDB-lite"/>
    </source>
</evidence>